<comment type="caution">
    <text evidence="11">The sequence shown here is derived from an EMBL/GenBank/DDBJ whole genome shotgun (WGS) entry which is preliminary data.</text>
</comment>
<dbReference type="SUPFAM" id="SSF143011">
    <property type="entry name" value="RelE-like"/>
    <property type="match status" value="1"/>
</dbReference>
<dbReference type="InterPro" id="IPR000212">
    <property type="entry name" value="DNA_helicase_UvrD/REP"/>
</dbReference>
<protein>
    <recommendedName>
        <fullName evidence="7">DNA 3'-5' helicase</fullName>
        <ecNumber evidence="7">5.6.2.4</ecNumber>
    </recommendedName>
</protein>
<evidence type="ECO:0000256" key="1">
    <source>
        <dbReference type="ARBA" id="ARBA00022741"/>
    </source>
</evidence>
<dbReference type="GO" id="GO:0043138">
    <property type="term" value="F:3'-5' DNA helicase activity"/>
    <property type="evidence" value="ECO:0007669"/>
    <property type="project" value="UniProtKB-EC"/>
</dbReference>
<reference evidence="11" key="2">
    <citation type="journal article" date="2022" name="Microbiol. Resour. Announc.">
        <title>Metagenome Sequencing to Explore Phylogenomics of Terrestrial Cyanobacteria.</title>
        <authorList>
            <person name="Ward R.D."/>
            <person name="Stajich J.E."/>
            <person name="Johansen J.R."/>
            <person name="Huntemann M."/>
            <person name="Clum A."/>
            <person name="Foster B."/>
            <person name="Foster B."/>
            <person name="Roux S."/>
            <person name="Palaniappan K."/>
            <person name="Varghese N."/>
            <person name="Mukherjee S."/>
            <person name="Reddy T.B.K."/>
            <person name="Daum C."/>
            <person name="Copeland A."/>
            <person name="Chen I.A."/>
            <person name="Ivanova N.N."/>
            <person name="Kyrpides N.C."/>
            <person name="Shapiro N."/>
            <person name="Eloe-Fadrosh E.A."/>
            <person name="Pietrasiak N."/>
        </authorList>
    </citation>
    <scope>NUCLEOTIDE SEQUENCE</scope>
    <source>
        <strain evidence="11">HA4357-MV3</strain>
    </source>
</reference>
<evidence type="ECO:0000259" key="10">
    <source>
        <dbReference type="PROSITE" id="PS51198"/>
    </source>
</evidence>
<dbReference type="GO" id="GO:0003677">
    <property type="term" value="F:DNA binding"/>
    <property type="evidence" value="ECO:0007669"/>
    <property type="project" value="InterPro"/>
</dbReference>
<dbReference type="GO" id="GO:0005524">
    <property type="term" value="F:ATP binding"/>
    <property type="evidence" value="ECO:0007669"/>
    <property type="project" value="UniProtKB-UniRule"/>
</dbReference>
<dbReference type="Pfam" id="PF13361">
    <property type="entry name" value="UvrD_C"/>
    <property type="match status" value="1"/>
</dbReference>
<dbReference type="Gene3D" id="3.30.2310.20">
    <property type="entry name" value="RelE-like"/>
    <property type="match status" value="1"/>
</dbReference>
<dbReference type="InterPro" id="IPR014016">
    <property type="entry name" value="UvrD-like_ATP-bd"/>
</dbReference>
<dbReference type="GO" id="GO:0005829">
    <property type="term" value="C:cytosol"/>
    <property type="evidence" value="ECO:0007669"/>
    <property type="project" value="TreeGrafter"/>
</dbReference>
<feature type="binding site" evidence="9">
    <location>
        <begin position="239"/>
        <end position="246"/>
    </location>
    <ligand>
        <name>ATP</name>
        <dbReference type="ChEBI" id="CHEBI:30616"/>
    </ligand>
</feature>
<comment type="catalytic activity">
    <reaction evidence="8">
        <text>ATP + H2O = ADP + phosphate + H(+)</text>
        <dbReference type="Rhea" id="RHEA:13065"/>
        <dbReference type="ChEBI" id="CHEBI:15377"/>
        <dbReference type="ChEBI" id="CHEBI:15378"/>
        <dbReference type="ChEBI" id="CHEBI:30616"/>
        <dbReference type="ChEBI" id="CHEBI:43474"/>
        <dbReference type="ChEBI" id="CHEBI:456216"/>
        <dbReference type="EC" id="5.6.2.4"/>
    </reaction>
</comment>
<gene>
    <name evidence="11" type="ORF">KME28_21805</name>
</gene>
<dbReference type="InterPro" id="IPR035093">
    <property type="entry name" value="RelE/ParE_toxin_dom_sf"/>
</dbReference>
<proteinExistence type="predicted"/>
<keyword evidence="5" id="KW-0413">Isomerase</keyword>
<keyword evidence="3 9" id="KW-0347">Helicase</keyword>
<dbReference type="GO" id="GO:0000725">
    <property type="term" value="P:recombinational repair"/>
    <property type="evidence" value="ECO:0007669"/>
    <property type="project" value="TreeGrafter"/>
</dbReference>
<dbReference type="GO" id="GO:0016787">
    <property type="term" value="F:hydrolase activity"/>
    <property type="evidence" value="ECO:0007669"/>
    <property type="project" value="UniProtKB-UniRule"/>
</dbReference>
<dbReference type="Pfam" id="PF00580">
    <property type="entry name" value="UvrD-helicase"/>
    <property type="match status" value="1"/>
</dbReference>
<reference evidence="11" key="1">
    <citation type="submission" date="2021-05" db="EMBL/GenBank/DDBJ databases">
        <authorList>
            <person name="Pietrasiak N."/>
            <person name="Ward R."/>
            <person name="Stajich J.E."/>
            <person name="Kurbessoian T."/>
        </authorList>
    </citation>
    <scope>NUCLEOTIDE SEQUENCE</scope>
    <source>
        <strain evidence="11">HA4357-MV3</strain>
    </source>
</reference>
<dbReference type="InterPro" id="IPR027417">
    <property type="entry name" value="P-loop_NTPase"/>
</dbReference>
<name>A0A9E3LUL8_9NOST</name>
<dbReference type="Gene3D" id="3.40.50.300">
    <property type="entry name" value="P-loop containing nucleotide triphosphate hydrolases"/>
    <property type="match status" value="2"/>
</dbReference>
<evidence type="ECO:0000256" key="8">
    <source>
        <dbReference type="ARBA" id="ARBA00048988"/>
    </source>
</evidence>
<evidence type="ECO:0000256" key="6">
    <source>
        <dbReference type="ARBA" id="ARBA00034617"/>
    </source>
</evidence>
<dbReference type="InterPro" id="IPR014017">
    <property type="entry name" value="DNA_helicase_UvrD-like_C"/>
</dbReference>
<organism evidence="11 12">
    <name type="scientific">Pelatocladus maniniholoensis HA4357-MV3</name>
    <dbReference type="NCBI Taxonomy" id="1117104"/>
    <lineage>
        <taxon>Bacteria</taxon>
        <taxon>Bacillati</taxon>
        <taxon>Cyanobacteriota</taxon>
        <taxon>Cyanophyceae</taxon>
        <taxon>Nostocales</taxon>
        <taxon>Nostocaceae</taxon>
        <taxon>Pelatocladus</taxon>
    </lineage>
</organism>
<keyword evidence="4 9" id="KW-0067">ATP-binding</keyword>
<dbReference type="EC" id="5.6.2.4" evidence="7"/>
<dbReference type="AlphaFoldDB" id="A0A9E3LUL8"/>
<evidence type="ECO:0000256" key="7">
    <source>
        <dbReference type="ARBA" id="ARBA00034808"/>
    </source>
</evidence>
<evidence type="ECO:0000256" key="4">
    <source>
        <dbReference type="ARBA" id="ARBA00022840"/>
    </source>
</evidence>
<dbReference type="PROSITE" id="PS51198">
    <property type="entry name" value="UVRD_HELICASE_ATP_BIND"/>
    <property type="match status" value="1"/>
</dbReference>
<evidence type="ECO:0000313" key="11">
    <source>
        <dbReference type="EMBL" id="MBW4434276.1"/>
    </source>
</evidence>
<dbReference type="EMBL" id="JAHHHW010000125">
    <property type="protein sequence ID" value="MBW4434276.1"/>
    <property type="molecule type" value="Genomic_DNA"/>
</dbReference>
<keyword evidence="1 9" id="KW-0547">Nucleotide-binding</keyword>
<comment type="catalytic activity">
    <reaction evidence="6">
        <text>Couples ATP hydrolysis with the unwinding of duplex DNA by translocating in the 3'-5' direction.</text>
        <dbReference type="EC" id="5.6.2.4"/>
    </reaction>
</comment>
<keyword evidence="2 9" id="KW-0378">Hydrolase</keyword>
<dbReference type="PANTHER" id="PTHR11070:SF45">
    <property type="entry name" value="DNA 3'-5' HELICASE"/>
    <property type="match status" value="1"/>
</dbReference>
<dbReference type="Proteomes" id="UP000813215">
    <property type="component" value="Unassembled WGS sequence"/>
</dbReference>
<dbReference type="PANTHER" id="PTHR11070">
    <property type="entry name" value="UVRD / RECB / PCRA DNA HELICASE FAMILY MEMBER"/>
    <property type="match status" value="1"/>
</dbReference>
<dbReference type="SUPFAM" id="SSF52540">
    <property type="entry name" value="P-loop containing nucleoside triphosphate hydrolases"/>
    <property type="match status" value="1"/>
</dbReference>
<accession>A0A9E3LUL8</accession>
<feature type="domain" description="UvrD-like helicase ATP-binding" evidence="10">
    <location>
        <begin position="218"/>
        <end position="494"/>
    </location>
</feature>
<evidence type="ECO:0000256" key="5">
    <source>
        <dbReference type="ARBA" id="ARBA00023235"/>
    </source>
</evidence>
<evidence type="ECO:0000256" key="3">
    <source>
        <dbReference type="ARBA" id="ARBA00022806"/>
    </source>
</evidence>
<sequence>MSYLVLLYKIKYNFHTILYDAMTWNITTTPTFLNELLNLPRHVTRKLPRKISDIQADPHSVRLDAIRLKNNREVSRVHVGDDYRLFYTFGNGWIKLLSICHRRDCYRRRIPEPTLPDIKTDEDSLEPKTLSNDNKLITEGKLRDWNIPERYWENLLIIKNEDELLSLDIPSNYIFLLIDNLSPRSLDEIEYQNELLVSPEDLESFVEGKLEITKFLLKLSQEQQRLKDLQTNNAILVKGAAGTGKSTLALYRVKKLVDSGVEKILFTTYTESLANYSKYLLKDLLGKSPEQCGVEVSTFDWTAIKYYKQQYGNPLFPEDNGLIFLEYAIKSIPVSQQILLNNLKIEYLLEEIQIIIEARNINDLSSYLQENRYGRKLPLKNRQREAIWEVYKFWKQIMQDSGYISKGLMRQKALEIVQQKQEKPYNAVIIDEAQDLSPVALRLLAEIVVSPSGLYLTADISQSLYQRGFSWNYIQDAIKFKGEVKILRNSYRSTSQITKACTEIFNYLGLLASDGETLSTKPIDLIGDKPTILLINDPIQQIKKNKDFFITSSKTYRLPVYGGAVLTSDPEIGKIIAQQLNVHGLKAAFMEKDEIDISKHCIKIMTINSSKGFEFPFVTLVGLEEGKLPNLTNIPSEEEDEALKQQLRLFYVGCSRAMRSLLVCASKTSPSRFISQFNKSSYWSFEEA</sequence>
<evidence type="ECO:0000256" key="9">
    <source>
        <dbReference type="PROSITE-ProRule" id="PRU00560"/>
    </source>
</evidence>
<evidence type="ECO:0000313" key="12">
    <source>
        <dbReference type="Proteomes" id="UP000813215"/>
    </source>
</evidence>
<evidence type="ECO:0000256" key="2">
    <source>
        <dbReference type="ARBA" id="ARBA00022801"/>
    </source>
</evidence>